<evidence type="ECO:0000313" key="2">
    <source>
        <dbReference type="Proteomes" id="UP001055101"/>
    </source>
</evidence>
<comment type="caution">
    <text evidence="1">The sequence shown here is derived from an EMBL/GenBank/DDBJ whole genome shotgun (WGS) entry which is preliminary data.</text>
</comment>
<name>A0ABQ4TI27_9HYPH</name>
<protein>
    <submittedName>
        <fullName evidence="1">Uncharacterized protein</fullName>
    </submittedName>
</protein>
<proteinExistence type="predicted"/>
<sequence>MMDLGTRPCLLNPIADALVDTAVWRLDLVLGDAETGAPFDLTGSDLLITFRPLWSDAVITTLSTINGDGHEALVVTDAAAGKVSLVSRPSARTYRVPCTRSGFVPAVVATQGDILRRTAGSDPEYLGFISFVLRAGTTAWDAGITPVFITSFAQPRLALARRALGLT</sequence>
<accession>A0ABQ4TI27</accession>
<evidence type="ECO:0000313" key="1">
    <source>
        <dbReference type="EMBL" id="GJE54591.1"/>
    </source>
</evidence>
<keyword evidence="2" id="KW-1185">Reference proteome</keyword>
<gene>
    <name evidence="1" type="ORF">EKPJFOCH_1069</name>
</gene>
<reference evidence="1" key="1">
    <citation type="journal article" date="2021" name="Front. Microbiol.">
        <title>Comprehensive Comparative Genomics and Phenotyping of Methylobacterium Species.</title>
        <authorList>
            <person name="Alessa O."/>
            <person name="Ogura Y."/>
            <person name="Fujitani Y."/>
            <person name="Takami H."/>
            <person name="Hayashi T."/>
            <person name="Sahin N."/>
            <person name="Tani A."/>
        </authorList>
    </citation>
    <scope>NUCLEOTIDE SEQUENCE</scope>
    <source>
        <strain evidence="1">DSM 23674</strain>
    </source>
</reference>
<dbReference type="Proteomes" id="UP001055101">
    <property type="component" value="Unassembled WGS sequence"/>
</dbReference>
<organism evidence="1 2">
    <name type="scientific">Methylobacterium thuringiense</name>
    <dbReference type="NCBI Taxonomy" id="1003091"/>
    <lineage>
        <taxon>Bacteria</taxon>
        <taxon>Pseudomonadati</taxon>
        <taxon>Pseudomonadota</taxon>
        <taxon>Alphaproteobacteria</taxon>
        <taxon>Hyphomicrobiales</taxon>
        <taxon>Methylobacteriaceae</taxon>
        <taxon>Methylobacterium</taxon>
    </lineage>
</organism>
<dbReference type="EMBL" id="BPRA01000004">
    <property type="protein sequence ID" value="GJE54591.1"/>
    <property type="molecule type" value="Genomic_DNA"/>
</dbReference>
<reference evidence="1" key="2">
    <citation type="submission" date="2021-08" db="EMBL/GenBank/DDBJ databases">
        <authorList>
            <person name="Tani A."/>
            <person name="Ola A."/>
            <person name="Ogura Y."/>
            <person name="Katsura K."/>
            <person name="Hayashi T."/>
        </authorList>
    </citation>
    <scope>NUCLEOTIDE SEQUENCE</scope>
    <source>
        <strain evidence="1">DSM 23674</strain>
    </source>
</reference>